<sequence>MNKVKTKWVLSAYPSILNQDLIDSLEKAIFKFMWKINYLGIVFQFDSSIDQIFLAWGGLAGGLKPTPGYNAGGKDRPRAFVPKGALASKRKRSSVIPT</sequence>
<reference evidence="1 2" key="1">
    <citation type="submission" date="2024-11" db="EMBL/GenBank/DDBJ databases">
        <title>A near-complete genome assembly of Cinchona calisaya.</title>
        <authorList>
            <person name="Lian D.C."/>
            <person name="Zhao X.W."/>
            <person name="Wei L."/>
        </authorList>
    </citation>
    <scope>NUCLEOTIDE SEQUENCE [LARGE SCALE GENOMIC DNA]</scope>
    <source>
        <tissue evidence="1">Nenye</tissue>
    </source>
</reference>
<comment type="caution">
    <text evidence="1">The sequence shown here is derived from an EMBL/GenBank/DDBJ whole genome shotgun (WGS) entry which is preliminary data.</text>
</comment>
<proteinExistence type="predicted"/>
<gene>
    <name evidence="1" type="ORF">ACH5RR_002877</name>
</gene>
<protein>
    <submittedName>
        <fullName evidence="1">Uncharacterized protein</fullName>
    </submittedName>
</protein>
<dbReference type="AlphaFoldDB" id="A0ABD3AT98"/>
<evidence type="ECO:0000313" key="2">
    <source>
        <dbReference type="Proteomes" id="UP001630127"/>
    </source>
</evidence>
<keyword evidence="2" id="KW-1185">Reference proteome</keyword>
<name>A0ABD3AT98_9GENT</name>
<accession>A0ABD3AT98</accession>
<dbReference type="Proteomes" id="UP001630127">
    <property type="component" value="Unassembled WGS sequence"/>
</dbReference>
<organism evidence="1 2">
    <name type="scientific">Cinchona calisaya</name>
    <dbReference type="NCBI Taxonomy" id="153742"/>
    <lineage>
        <taxon>Eukaryota</taxon>
        <taxon>Viridiplantae</taxon>
        <taxon>Streptophyta</taxon>
        <taxon>Embryophyta</taxon>
        <taxon>Tracheophyta</taxon>
        <taxon>Spermatophyta</taxon>
        <taxon>Magnoliopsida</taxon>
        <taxon>eudicotyledons</taxon>
        <taxon>Gunneridae</taxon>
        <taxon>Pentapetalae</taxon>
        <taxon>asterids</taxon>
        <taxon>lamiids</taxon>
        <taxon>Gentianales</taxon>
        <taxon>Rubiaceae</taxon>
        <taxon>Cinchonoideae</taxon>
        <taxon>Cinchoneae</taxon>
        <taxon>Cinchona</taxon>
    </lineage>
</organism>
<evidence type="ECO:0000313" key="1">
    <source>
        <dbReference type="EMBL" id="KAL3534416.1"/>
    </source>
</evidence>
<dbReference type="EMBL" id="JBJUIK010000002">
    <property type="protein sequence ID" value="KAL3534416.1"/>
    <property type="molecule type" value="Genomic_DNA"/>
</dbReference>